<dbReference type="GO" id="GO:0008482">
    <property type="term" value="F:sulfite oxidase activity"/>
    <property type="evidence" value="ECO:0007669"/>
    <property type="project" value="TreeGrafter"/>
</dbReference>
<feature type="transmembrane region" description="Helical" evidence="5">
    <location>
        <begin position="25"/>
        <end position="48"/>
    </location>
</feature>
<name>A0A9P7C8J9_RHIOR</name>
<evidence type="ECO:0000259" key="6">
    <source>
        <dbReference type="Pfam" id="PF00174"/>
    </source>
</evidence>
<gene>
    <name evidence="8" type="ORF">G6F51_008656</name>
</gene>
<dbReference type="AlphaFoldDB" id="A0A9P7C8J9"/>
<comment type="cofactor">
    <cofactor evidence="1">
        <name>Mo-molybdopterin</name>
        <dbReference type="ChEBI" id="CHEBI:71302"/>
    </cofactor>
</comment>
<comment type="caution">
    <text evidence="8">The sequence shown here is derived from an EMBL/GenBank/DDBJ whole genome shotgun (WGS) entry which is preliminary data.</text>
</comment>
<dbReference type="PANTHER" id="PTHR19372:SF7">
    <property type="entry name" value="SULFITE OXIDASE, MITOCHONDRIAL"/>
    <property type="match status" value="1"/>
</dbReference>
<organism evidence="8 9">
    <name type="scientific">Rhizopus oryzae</name>
    <name type="common">Mucormycosis agent</name>
    <name type="synonym">Rhizopus arrhizus var. delemar</name>
    <dbReference type="NCBI Taxonomy" id="64495"/>
    <lineage>
        <taxon>Eukaryota</taxon>
        <taxon>Fungi</taxon>
        <taxon>Fungi incertae sedis</taxon>
        <taxon>Mucoromycota</taxon>
        <taxon>Mucoromycotina</taxon>
        <taxon>Mucoromycetes</taxon>
        <taxon>Mucorales</taxon>
        <taxon>Mucorineae</taxon>
        <taxon>Rhizopodaceae</taxon>
        <taxon>Rhizopus</taxon>
    </lineage>
</organism>
<dbReference type="Pfam" id="PF00174">
    <property type="entry name" value="Oxidored_molyb"/>
    <property type="match status" value="1"/>
</dbReference>
<keyword evidence="2" id="KW-0500">Molybdenum</keyword>
<keyword evidence="5" id="KW-0812">Transmembrane</keyword>
<reference evidence="8" key="1">
    <citation type="journal article" date="2020" name="Microb. Genom.">
        <title>Genetic diversity of clinical and environmental Mucorales isolates obtained from an investigation of mucormycosis cases among solid organ transplant recipients.</title>
        <authorList>
            <person name="Nguyen M.H."/>
            <person name="Kaul D."/>
            <person name="Muto C."/>
            <person name="Cheng S.J."/>
            <person name="Richter R.A."/>
            <person name="Bruno V.M."/>
            <person name="Liu G."/>
            <person name="Beyhan S."/>
            <person name="Sundermann A.J."/>
            <person name="Mounaud S."/>
            <person name="Pasculle A.W."/>
            <person name="Nierman W.C."/>
            <person name="Driscoll E."/>
            <person name="Cumbie R."/>
            <person name="Clancy C.J."/>
            <person name="Dupont C.L."/>
        </authorList>
    </citation>
    <scope>NUCLEOTIDE SEQUENCE</scope>
    <source>
        <strain evidence="8">GL16</strain>
    </source>
</reference>
<dbReference type="GO" id="GO:0043546">
    <property type="term" value="F:molybdopterin cofactor binding"/>
    <property type="evidence" value="ECO:0007669"/>
    <property type="project" value="TreeGrafter"/>
</dbReference>
<evidence type="ECO:0000313" key="8">
    <source>
        <dbReference type="EMBL" id="KAG1540218.1"/>
    </source>
</evidence>
<evidence type="ECO:0008006" key="10">
    <source>
        <dbReference type="Google" id="ProtNLM"/>
    </source>
</evidence>
<dbReference type="InterPro" id="IPR005066">
    <property type="entry name" value="MoCF_OxRdtse_dimer"/>
</dbReference>
<keyword evidence="5" id="KW-1133">Transmembrane helix</keyword>
<dbReference type="GO" id="GO:0005739">
    <property type="term" value="C:mitochondrion"/>
    <property type="evidence" value="ECO:0007669"/>
    <property type="project" value="TreeGrafter"/>
</dbReference>
<accession>A0A9P7C8J9</accession>
<dbReference type="Gene3D" id="3.90.420.10">
    <property type="entry name" value="Oxidoreductase, molybdopterin-binding domain"/>
    <property type="match status" value="1"/>
</dbReference>
<keyword evidence="5" id="KW-0472">Membrane</keyword>
<evidence type="ECO:0000256" key="5">
    <source>
        <dbReference type="SAM" id="Phobius"/>
    </source>
</evidence>
<keyword evidence="4" id="KW-0560">Oxidoreductase</keyword>
<dbReference type="GO" id="GO:0030151">
    <property type="term" value="F:molybdenum ion binding"/>
    <property type="evidence" value="ECO:0007669"/>
    <property type="project" value="InterPro"/>
</dbReference>
<dbReference type="OrthoDB" id="10051395at2759"/>
<dbReference type="InterPro" id="IPR000572">
    <property type="entry name" value="OxRdtase_Mopterin-bd_dom"/>
</dbReference>
<dbReference type="Pfam" id="PF03404">
    <property type="entry name" value="Mo-co_dimer"/>
    <property type="match status" value="1"/>
</dbReference>
<dbReference type="InterPro" id="IPR014756">
    <property type="entry name" value="Ig_E-set"/>
</dbReference>
<evidence type="ECO:0000256" key="3">
    <source>
        <dbReference type="ARBA" id="ARBA00022723"/>
    </source>
</evidence>
<sequence length="523" mass="58985">MINDAHLNINSDDELKSAFANARSLLVYFILFMIAQLFTVVLVVDAIYQRNTIQLIALVAFELGMTAYSFIQFHQSSTLFSKQDSNESAGLLYLGYAYHDSKWAEITQSCVMCICTCVFSFLAYKLYLEFGWHIYKKIGADLAMRVCVDLVLILVSVAIAIICLKNFNLGLMNHIRKEAPFNAEPSTPDLVKHYITPEKYFFCRNHGPMPALDENEHTIEISGIGCKSKTVITMKQIKQDYEKVSVMMVIECAGNRRDGLHKVKFTKGVIWGPGALGVTSKIKNLSKLHVAFESVEQCEEEKCYGSSIPLSKALDEFGDVLLAYEFNGKTLSRDRGYPVRVVVPGYIGARSVKFLKSITIQEEESSSFFQQRDYKILPENINTEEQANAYWCKLPSIGEYNVQSYVCIPVDGLHDGPKLNEQVQGYALSGGGRFIQRVDVSGDDGKTWVTANLHQPAAGDNVRVWGWCLWTATIETKRNVRIVSRAVDSAGNIQPEHPIWNYRGVMNNSWRTFEPNKIEQSNM</sequence>
<dbReference type="PRINTS" id="PR00407">
    <property type="entry name" value="EUMOPTERIN"/>
</dbReference>
<feature type="transmembrane region" description="Helical" evidence="5">
    <location>
        <begin position="55"/>
        <end position="73"/>
    </location>
</feature>
<dbReference type="Proteomes" id="UP000717996">
    <property type="component" value="Unassembled WGS sequence"/>
</dbReference>
<feature type="domain" description="Moybdenum cofactor oxidoreductase dimerisation" evidence="7">
    <location>
        <begin position="397"/>
        <end position="510"/>
    </location>
</feature>
<dbReference type="InterPro" id="IPR036374">
    <property type="entry name" value="OxRdtase_Mopterin-bd_sf"/>
</dbReference>
<feature type="domain" description="Oxidoreductase molybdopterin-binding" evidence="6">
    <location>
        <begin position="206"/>
        <end position="368"/>
    </location>
</feature>
<dbReference type="PANTHER" id="PTHR19372">
    <property type="entry name" value="SULFITE REDUCTASE"/>
    <property type="match status" value="1"/>
</dbReference>
<dbReference type="InterPro" id="IPR008335">
    <property type="entry name" value="Mopterin_OxRdtase_euk"/>
</dbReference>
<proteinExistence type="predicted"/>
<evidence type="ECO:0000313" key="9">
    <source>
        <dbReference type="Proteomes" id="UP000717996"/>
    </source>
</evidence>
<evidence type="ECO:0000256" key="4">
    <source>
        <dbReference type="ARBA" id="ARBA00023002"/>
    </source>
</evidence>
<keyword evidence="3" id="KW-0479">Metal-binding</keyword>
<dbReference type="SUPFAM" id="SSF56524">
    <property type="entry name" value="Oxidoreductase molybdopterin-binding domain"/>
    <property type="match status" value="1"/>
</dbReference>
<dbReference type="Gene3D" id="2.60.40.650">
    <property type="match status" value="1"/>
</dbReference>
<evidence type="ECO:0000259" key="7">
    <source>
        <dbReference type="Pfam" id="PF03404"/>
    </source>
</evidence>
<evidence type="ECO:0000256" key="2">
    <source>
        <dbReference type="ARBA" id="ARBA00022505"/>
    </source>
</evidence>
<feature type="transmembrane region" description="Helical" evidence="5">
    <location>
        <begin position="147"/>
        <end position="167"/>
    </location>
</feature>
<dbReference type="SUPFAM" id="SSF81296">
    <property type="entry name" value="E set domains"/>
    <property type="match status" value="1"/>
</dbReference>
<dbReference type="GO" id="GO:0020037">
    <property type="term" value="F:heme binding"/>
    <property type="evidence" value="ECO:0007669"/>
    <property type="project" value="TreeGrafter"/>
</dbReference>
<dbReference type="EMBL" id="JAANIT010001455">
    <property type="protein sequence ID" value="KAG1540218.1"/>
    <property type="molecule type" value="Genomic_DNA"/>
</dbReference>
<evidence type="ECO:0000256" key="1">
    <source>
        <dbReference type="ARBA" id="ARBA00001924"/>
    </source>
</evidence>
<protein>
    <recommendedName>
        <fullName evidence="10">Sulfite oxidase</fullName>
    </recommendedName>
</protein>
<feature type="transmembrane region" description="Helical" evidence="5">
    <location>
        <begin position="106"/>
        <end position="127"/>
    </location>
</feature>
<dbReference type="GO" id="GO:0006790">
    <property type="term" value="P:sulfur compound metabolic process"/>
    <property type="evidence" value="ECO:0007669"/>
    <property type="project" value="TreeGrafter"/>
</dbReference>